<evidence type="ECO:0000313" key="3">
    <source>
        <dbReference type="Proteomes" id="UP000076420"/>
    </source>
</evidence>
<keyword evidence="1" id="KW-0812">Transmembrane</keyword>
<dbReference type="Proteomes" id="UP000076420">
    <property type="component" value="Unassembled WGS sequence"/>
</dbReference>
<feature type="transmembrane region" description="Helical" evidence="1">
    <location>
        <begin position="35"/>
        <end position="61"/>
    </location>
</feature>
<organism evidence="2 3">
    <name type="scientific">Biomphalaria glabrata</name>
    <name type="common">Bloodfluke planorb</name>
    <name type="synonym">Freshwater snail</name>
    <dbReference type="NCBI Taxonomy" id="6526"/>
    <lineage>
        <taxon>Eukaryota</taxon>
        <taxon>Metazoa</taxon>
        <taxon>Spiralia</taxon>
        <taxon>Lophotrochozoa</taxon>
        <taxon>Mollusca</taxon>
        <taxon>Gastropoda</taxon>
        <taxon>Heterobranchia</taxon>
        <taxon>Euthyneura</taxon>
        <taxon>Panpulmonata</taxon>
        <taxon>Hygrophila</taxon>
        <taxon>Lymnaeoidea</taxon>
        <taxon>Planorbidae</taxon>
        <taxon>Biomphalaria</taxon>
    </lineage>
</organism>
<evidence type="ECO:0000313" key="2">
    <source>
        <dbReference type="EnsemblMetazoa" id="BGLB021179-PA"/>
    </source>
</evidence>
<protein>
    <submittedName>
        <fullName evidence="2">Uncharacterized protein</fullName>
    </submittedName>
</protein>
<keyword evidence="1" id="KW-0472">Membrane</keyword>
<keyword evidence="1" id="KW-1133">Transmembrane helix</keyword>
<proteinExistence type="predicted"/>
<dbReference type="AlphaFoldDB" id="A0A2C9KLZ9"/>
<reference evidence="2" key="1">
    <citation type="submission" date="2020-05" db="UniProtKB">
        <authorList>
            <consortium name="EnsemblMetazoa"/>
        </authorList>
    </citation>
    <scope>IDENTIFICATION</scope>
    <source>
        <strain evidence="2">BB02</strain>
    </source>
</reference>
<name>A0A2C9KLZ9_BIOGL</name>
<dbReference type="KEGG" id="bgt:106056443"/>
<dbReference type="VEuPathDB" id="VectorBase:BGLB021179"/>
<dbReference type="EnsemblMetazoa" id="BGLB021179-RA">
    <property type="protein sequence ID" value="BGLB021179-PA"/>
    <property type="gene ID" value="BGLB021179"/>
</dbReference>
<sequence length="150" mass="17006">MDFVYTTAPSPGTHQTDFVYTTATSTGTKEEKDALYMPLIVSLTVSVVVIALMAICLTVLATRGRRSNCKHSPRDYNDLHSDRVDFHKYLTCKERDAVNNIQSTMTRTSSSLYNVPQEMCQYSEICTNRVISSCYIDPIYDVKIDMHDQT</sequence>
<evidence type="ECO:0000256" key="1">
    <source>
        <dbReference type="SAM" id="Phobius"/>
    </source>
</evidence>
<dbReference type="VEuPathDB" id="VectorBase:BGLAX_039561"/>
<accession>A0A2C9KLZ9</accession>
<gene>
    <name evidence="2" type="primary">106056443</name>
</gene>